<dbReference type="AlphaFoldDB" id="A0A1R3KE62"/>
<gene>
    <name evidence="2" type="ORF">COLO4_08921</name>
</gene>
<keyword evidence="3" id="KW-1185">Reference proteome</keyword>
<proteinExistence type="predicted"/>
<organism evidence="2 3">
    <name type="scientific">Corchorus olitorius</name>
    <dbReference type="NCBI Taxonomy" id="93759"/>
    <lineage>
        <taxon>Eukaryota</taxon>
        <taxon>Viridiplantae</taxon>
        <taxon>Streptophyta</taxon>
        <taxon>Embryophyta</taxon>
        <taxon>Tracheophyta</taxon>
        <taxon>Spermatophyta</taxon>
        <taxon>Magnoliopsida</taxon>
        <taxon>eudicotyledons</taxon>
        <taxon>Gunneridae</taxon>
        <taxon>Pentapetalae</taxon>
        <taxon>rosids</taxon>
        <taxon>malvids</taxon>
        <taxon>Malvales</taxon>
        <taxon>Malvaceae</taxon>
        <taxon>Grewioideae</taxon>
        <taxon>Apeibeae</taxon>
        <taxon>Corchorus</taxon>
    </lineage>
</organism>
<sequence>MTAPPRTALLMAASNPPSNCLISSSFKVPKWEKVNVLLAIKSKLSNQVQVNLEQELEKWCIAMETCLYLHKQEISGIVYGICDETSAWPYKKEKENSEELYFGLKTGQGLLEFKCKSKIHKQKMGRWDSKSAPTSQLCRS</sequence>
<dbReference type="Pfam" id="PF08458">
    <property type="entry name" value="PH_2"/>
    <property type="match status" value="1"/>
</dbReference>
<dbReference type="Proteomes" id="UP000187203">
    <property type="component" value="Unassembled WGS sequence"/>
</dbReference>
<comment type="caution">
    <text evidence="2">The sequence shown here is derived from an EMBL/GenBank/DDBJ whole genome shotgun (WGS) entry which is preliminary data.</text>
</comment>
<dbReference type="OrthoDB" id="1897931at2759"/>
<protein>
    <submittedName>
        <fullName evidence="2">Pleckstrin-like, plant</fullName>
    </submittedName>
</protein>
<evidence type="ECO:0000313" key="3">
    <source>
        <dbReference type="Proteomes" id="UP000187203"/>
    </source>
</evidence>
<reference evidence="3" key="1">
    <citation type="submission" date="2013-09" db="EMBL/GenBank/DDBJ databases">
        <title>Corchorus olitorius genome sequencing.</title>
        <authorList>
            <person name="Alam M."/>
            <person name="Haque M.S."/>
            <person name="Islam M.S."/>
            <person name="Emdad E.M."/>
            <person name="Islam M.M."/>
            <person name="Ahmed B."/>
            <person name="Halim A."/>
            <person name="Hossen Q.M.M."/>
            <person name="Hossain M.Z."/>
            <person name="Ahmed R."/>
            <person name="Khan M.M."/>
            <person name="Islam R."/>
            <person name="Rashid M.M."/>
            <person name="Khan S.A."/>
            <person name="Rahman M.S."/>
            <person name="Alam M."/>
            <person name="Yahiya A.S."/>
            <person name="Khan M.S."/>
            <person name="Azam M.S."/>
            <person name="Haque T."/>
            <person name="Lashkar M.Z.H."/>
            <person name="Akhand A.I."/>
            <person name="Morshed G."/>
            <person name="Roy S."/>
            <person name="Uddin K.S."/>
            <person name="Rabeya T."/>
            <person name="Hossain A.S."/>
            <person name="Chowdhury A."/>
            <person name="Snigdha A.R."/>
            <person name="Mortoza M.S."/>
            <person name="Matin S.A."/>
            <person name="Hoque S.M.E."/>
            <person name="Islam M.K."/>
            <person name="Roy D.K."/>
            <person name="Haider R."/>
            <person name="Moosa M.M."/>
            <person name="Elias S.M."/>
            <person name="Hasan A.M."/>
            <person name="Jahan S."/>
            <person name="Shafiuddin M."/>
            <person name="Mahmood N."/>
            <person name="Shommy N.S."/>
        </authorList>
    </citation>
    <scope>NUCLEOTIDE SEQUENCE [LARGE SCALE GENOMIC DNA]</scope>
    <source>
        <strain evidence="3">cv. O-4</strain>
    </source>
</reference>
<dbReference type="InterPro" id="IPR013666">
    <property type="entry name" value="PH_pln"/>
</dbReference>
<evidence type="ECO:0000259" key="1">
    <source>
        <dbReference type="Pfam" id="PF08458"/>
    </source>
</evidence>
<feature type="domain" description="Pleckstrin-like plant" evidence="1">
    <location>
        <begin position="74"/>
        <end position="123"/>
    </location>
</feature>
<accession>A0A1R3KE62</accession>
<name>A0A1R3KE62_9ROSI</name>
<dbReference type="EMBL" id="AWUE01014033">
    <property type="protein sequence ID" value="OMP05329.1"/>
    <property type="molecule type" value="Genomic_DNA"/>
</dbReference>
<evidence type="ECO:0000313" key="2">
    <source>
        <dbReference type="EMBL" id="OMP05329.1"/>
    </source>
</evidence>